<keyword evidence="2" id="KW-1133">Transmembrane helix</keyword>
<proteinExistence type="predicted"/>
<dbReference type="OrthoDB" id="9820657at2"/>
<gene>
    <name evidence="3" type="ORF">HF1_14250</name>
</gene>
<dbReference type="HOGENOM" id="CLU_979412_0_0_14"/>
<feature type="transmembrane region" description="Helical" evidence="2">
    <location>
        <begin position="250"/>
        <end position="276"/>
    </location>
</feature>
<feature type="transmembrane region" description="Helical" evidence="2">
    <location>
        <begin position="212"/>
        <end position="238"/>
    </location>
</feature>
<keyword evidence="2" id="KW-0812">Transmembrane</keyword>
<organism evidence="3 4">
    <name type="scientific">Mycoplasma haemofelis (strain Langford 1)</name>
    <name type="common">Haemobartonella felis</name>
    <dbReference type="NCBI Taxonomy" id="941640"/>
    <lineage>
        <taxon>Bacteria</taxon>
        <taxon>Bacillati</taxon>
        <taxon>Mycoplasmatota</taxon>
        <taxon>Mollicutes</taxon>
        <taxon>Mycoplasmataceae</taxon>
        <taxon>Mycoplasma</taxon>
    </lineage>
</organism>
<dbReference type="AlphaFoldDB" id="E8ZJW2"/>
<dbReference type="Proteomes" id="UP000008637">
    <property type="component" value="Chromosome"/>
</dbReference>
<sequence length="284" mass="32170">MPKEANSGSKSGGGGGDGLDQAAEQIAQLEDAKLAALFIEANRAAKTSAIPEIRELFVEEKTHYEALEHTPDPAFLKRIYDSLTNVDIHHKKLLEEGEPTNAFSKLIHKIKRILMVERAQDELTLITPNDWKYASSCHKQWKKQVHSYLGDFASLIDLWLRDSRISRYIYKAETSVLSLIAALSVVLLVAFSGTVNAHNNISTAFFKGWSSLIFYFSTSALIFSLIPPIFLITLWFVNVNRLHASRNFHFFLFFFTTLAIVAIGVALVNTGLFYLIGWRWRLFR</sequence>
<name>E8ZJW2_MYCHL</name>
<evidence type="ECO:0000256" key="2">
    <source>
        <dbReference type="SAM" id="Phobius"/>
    </source>
</evidence>
<reference evidence="3 4" key="1">
    <citation type="journal article" date="2011" name="J. Bacteriol.">
        <title>Complete genome sequence of Mycoplasma haemofelis, a hemotropic mycoplasma.</title>
        <authorList>
            <person name="Barker E.N."/>
            <person name="Helps C.R."/>
            <person name="Peters I.R."/>
            <person name="Darby A.C."/>
            <person name="Radford A.D."/>
            <person name="Tasker S."/>
        </authorList>
    </citation>
    <scope>NUCLEOTIDE SEQUENCE [LARGE SCALE GENOMIC DNA]</scope>
    <source>
        <strain evidence="3 4">Langford 1</strain>
    </source>
</reference>
<feature type="transmembrane region" description="Helical" evidence="2">
    <location>
        <begin position="168"/>
        <end position="192"/>
    </location>
</feature>
<keyword evidence="2" id="KW-0472">Membrane</keyword>
<evidence type="ECO:0000313" key="3">
    <source>
        <dbReference type="EMBL" id="CBY93433.1"/>
    </source>
</evidence>
<accession>E8ZJW2</accession>
<protein>
    <submittedName>
        <fullName evidence="3">Uncharacterized protein</fullName>
    </submittedName>
</protein>
<feature type="region of interest" description="Disordered" evidence="1">
    <location>
        <begin position="1"/>
        <end position="20"/>
    </location>
</feature>
<dbReference type="KEGG" id="mha:HF1_14250"/>
<evidence type="ECO:0000256" key="1">
    <source>
        <dbReference type="SAM" id="MobiDB-lite"/>
    </source>
</evidence>
<evidence type="ECO:0000313" key="4">
    <source>
        <dbReference type="Proteomes" id="UP000008637"/>
    </source>
</evidence>
<dbReference type="EMBL" id="FR773153">
    <property type="protein sequence ID" value="CBY93433.1"/>
    <property type="molecule type" value="Genomic_DNA"/>
</dbReference>
<keyword evidence="4" id="KW-1185">Reference proteome</keyword>